<evidence type="ECO:0000313" key="2">
    <source>
        <dbReference type="Proteomes" id="UP000681343"/>
    </source>
</evidence>
<dbReference type="EMBL" id="AP023416">
    <property type="protein sequence ID" value="BCK79599.1"/>
    <property type="molecule type" value="Genomic_DNA"/>
</dbReference>
<dbReference type="KEGG" id="vfa:MM35RIKEN_17910"/>
<sequence length="178" mass="19368">MERLMTLARENGFTRWGAANLSAFQPLASVRAMCAADRCGQYGKNWACPPACGSLTQAAAAIARCRRGLLVQTTGPLAHPLDYPAMESLARQHKKSFQGFARQARLLHPGCLALTAGACTLCARCTCPTRPCRYPSKRLTSMEAYGLWVSDICQKSGLPYNYGPQTLTYTSCVLIAEE</sequence>
<dbReference type="Proteomes" id="UP000681343">
    <property type="component" value="Plasmid pMM35_01"/>
</dbReference>
<dbReference type="AlphaFoldDB" id="A0A810PSY3"/>
<accession>A0A810PSY3</accession>
<keyword evidence="2" id="KW-1185">Reference proteome</keyword>
<dbReference type="InterPro" id="IPR019271">
    <property type="entry name" value="DUF2284_metal-binding"/>
</dbReference>
<dbReference type="Pfam" id="PF10050">
    <property type="entry name" value="DUF2284"/>
    <property type="match status" value="1"/>
</dbReference>
<evidence type="ECO:0008006" key="3">
    <source>
        <dbReference type="Google" id="ProtNLM"/>
    </source>
</evidence>
<name>A0A810PSY3_9FIRM</name>
<organism evidence="1 2">
    <name type="scientific">Vescimonas fastidiosa</name>
    <dbReference type="NCBI Taxonomy" id="2714353"/>
    <lineage>
        <taxon>Bacteria</taxon>
        <taxon>Bacillati</taxon>
        <taxon>Bacillota</taxon>
        <taxon>Clostridia</taxon>
        <taxon>Eubacteriales</taxon>
        <taxon>Oscillospiraceae</taxon>
        <taxon>Vescimonas</taxon>
    </lineage>
</organism>
<evidence type="ECO:0000313" key="1">
    <source>
        <dbReference type="EMBL" id="BCK79599.1"/>
    </source>
</evidence>
<proteinExistence type="predicted"/>
<reference evidence="1" key="1">
    <citation type="submission" date="2020-09" db="EMBL/GenBank/DDBJ databases">
        <title>New species isolated from human feces.</title>
        <authorList>
            <person name="Kitahara M."/>
            <person name="Shigeno Y."/>
            <person name="Shime M."/>
            <person name="Matsumoto Y."/>
            <person name="Nakamura S."/>
            <person name="Motooka D."/>
            <person name="Fukuoka S."/>
            <person name="Nishikawa H."/>
            <person name="Benno Y."/>
        </authorList>
    </citation>
    <scope>NUCLEOTIDE SEQUENCE</scope>
    <source>
        <strain evidence="1">MM35</strain>
        <plasmid evidence="1">pMM35_01</plasmid>
    </source>
</reference>
<protein>
    <recommendedName>
        <fullName evidence="3">Metal-binding protein</fullName>
    </recommendedName>
</protein>
<gene>
    <name evidence="1" type="ORF">MM35RIKEN_17910</name>
</gene>
<keyword evidence="1" id="KW-0614">Plasmid</keyword>
<dbReference type="RefSeq" id="WP_212821280.1">
    <property type="nucleotide sequence ID" value="NZ_AP023416.1"/>
</dbReference>
<geneLocation type="plasmid" evidence="1 2">
    <name>pMM35_01</name>
</geneLocation>